<accession>A0ABR7WEX4</accession>
<dbReference type="Pfam" id="PF13561">
    <property type="entry name" value="adh_short_C2"/>
    <property type="match status" value="1"/>
</dbReference>
<keyword evidence="4" id="KW-1185">Reference proteome</keyword>
<protein>
    <submittedName>
        <fullName evidence="3">SDR family oxidoreductase</fullName>
    </submittedName>
</protein>
<comment type="similarity">
    <text evidence="1">Belongs to the short-chain dehydrogenases/reductases (SDR) family.</text>
</comment>
<dbReference type="PANTHER" id="PTHR43008:SF4">
    <property type="entry name" value="CHAIN DEHYDROGENASE, PUTATIVE (AFU_ORTHOLOGUE AFUA_4G08710)-RELATED"/>
    <property type="match status" value="1"/>
</dbReference>
<keyword evidence="2" id="KW-0560">Oxidoreductase</keyword>
<evidence type="ECO:0000256" key="1">
    <source>
        <dbReference type="ARBA" id="ARBA00006484"/>
    </source>
</evidence>
<evidence type="ECO:0000256" key="2">
    <source>
        <dbReference type="ARBA" id="ARBA00023002"/>
    </source>
</evidence>
<dbReference type="EMBL" id="JACWMS010000003">
    <property type="protein sequence ID" value="MBD1321106.1"/>
    <property type="molecule type" value="Genomic_DNA"/>
</dbReference>
<dbReference type="InterPro" id="IPR002347">
    <property type="entry name" value="SDR_fam"/>
</dbReference>
<gene>
    <name evidence="3" type="ORF">IDF66_16085</name>
</gene>
<dbReference type="PANTHER" id="PTHR43008">
    <property type="entry name" value="BENZIL REDUCTASE"/>
    <property type="match status" value="1"/>
</dbReference>
<evidence type="ECO:0000313" key="4">
    <source>
        <dbReference type="Proteomes" id="UP000602395"/>
    </source>
</evidence>
<dbReference type="PRINTS" id="PR00081">
    <property type="entry name" value="GDHRDH"/>
</dbReference>
<dbReference type="SUPFAM" id="SSF51735">
    <property type="entry name" value="NAD(P)-binding Rossmann-fold domains"/>
    <property type="match status" value="1"/>
</dbReference>
<dbReference type="RefSeq" id="WP_190267721.1">
    <property type="nucleotide sequence ID" value="NZ_BAABAD010000005.1"/>
</dbReference>
<name>A0ABR7WEX4_9ACTN</name>
<comment type="caution">
    <text evidence="3">The sequence shown here is derived from an EMBL/GenBank/DDBJ whole genome shotgun (WGS) entry which is preliminary data.</text>
</comment>
<proteinExistence type="inferred from homology"/>
<reference evidence="3 4" key="1">
    <citation type="submission" date="2020-09" db="EMBL/GenBank/DDBJ databases">
        <title>Novel species in genus Gordonia.</title>
        <authorList>
            <person name="Zhang G."/>
        </authorList>
    </citation>
    <scope>NUCLEOTIDE SEQUENCE [LARGE SCALE GENOMIC DNA]</scope>
    <source>
        <strain evidence="3 4">ON-33</strain>
    </source>
</reference>
<sequence length="282" mass="29048">MSAVGVVTGAGRGMGFECAKRLTTMVDTLVLVDYDGATVTAAAEQLSADGGAVVEPVVLDITDVAGLGRLAARVRELGTLRAVAHVAGISPTMADWQRIFTVDLVGTATLADALRPLATVGTAWICFASMAPTIGGVEIDTATAAVLDDPLHEHFLDRIRESFGPMVEHPGVAYSLAKLGVKRFAQQEAVRLGPSGGRICSISPGLIDTPQGRQEAADNPRMAAWAEQTPLARLGQAHEVAAVAAFVLSDAASFLNGIDLLVDGGLCAAVRGPQPRSAEGAA</sequence>
<dbReference type="Gene3D" id="3.40.50.720">
    <property type="entry name" value="NAD(P)-binding Rossmann-like Domain"/>
    <property type="match status" value="1"/>
</dbReference>
<organism evidence="3 4">
    <name type="scientific">Gordonia hankookensis</name>
    <dbReference type="NCBI Taxonomy" id="589403"/>
    <lineage>
        <taxon>Bacteria</taxon>
        <taxon>Bacillati</taxon>
        <taxon>Actinomycetota</taxon>
        <taxon>Actinomycetes</taxon>
        <taxon>Mycobacteriales</taxon>
        <taxon>Gordoniaceae</taxon>
        <taxon>Gordonia</taxon>
    </lineage>
</organism>
<dbReference type="Proteomes" id="UP000602395">
    <property type="component" value="Unassembled WGS sequence"/>
</dbReference>
<dbReference type="CDD" id="cd05233">
    <property type="entry name" value="SDR_c"/>
    <property type="match status" value="1"/>
</dbReference>
<evidence type="ECO:0000313" key="3">
    <source>
        <dbReference type="EMBL" id="MBD1321106.1"/>
    </source>
</evidence>
<dbReference type="Pfam" id="PF00106">
    <property type="entry name" value="adh_short"/>
    <property type="match status" value="1"/>
</dbReference>
<dbReference type="InterPro" id="IPR036291">
    <property type="entry name" value="NAD(P)-bd_dom_sf"/>
</dbReference>